<dbReference type="InParanoid" id="A0A165RF03"/>
<dbReference type="OrthoDB" id="5424209at2759"/>
<keyword evidence="1" id="KW-0472">Membrane</keyword>
<protein>
    <submittedName>
        <fullName evidence="2">Uncharacterized protein</fullName>
    </submittedName>
</protein>
<keyword evidence="1" id="KW-1133">Transmembrane helix</keyword>
<dbReference type="EMBL" id="KV425583">
    <property type="protein sequence ID" value="KZT23718.1"/>
    <property type="molecule type" value="Genomic_DNA"/>
</dbReference>
<sequence length="115" mass="13716">MEVKWTSIDVVRIGNAGESFAPRRPLDWRDARISIWRCRRRCGLQVPRASCRTRSRRRRCRDPRVSRCWGVVVSFLPFCELAFVMYLNFCDVLDLSRRNDNMTLCVLTYVRWIEA</sequence>
<keyword evidence="3" id="KW-1185">Reference proteome</keyword>
<evidence type="ECO:0000313" key="3">
    <source>
        <dbReference type="Proteomes" id="UP000076761"/>
    </source>
</evidence>
<name>A0A165RF03_9AGAM</name>
<evidence type="ECO:0000313" key="2">
    <source>
        <dbReference type="EMBL" id="KZT23718.1"/>
    </source>
</evidence>
<dbReference type="Proteomes" id="UP000076761">
    <property type="component" value="Unassembled WGS sequence"/>
</dbReference>
<keyword evidence="1" id="KW-0812">Transmembrane</keyword>
<accession>A0A165RF03</accession>
<gene>
    <name evidence="2" type="ORF">NEOLEDRAFT_529544</name>
</gene>
<dbReference type="AlphaFoldDB" id="A0A165RF03"/>
<feature type="transmembrane region" description="Helical" evidence="1">
    <location>
        <begin position="68"/>
        <end position="89"/>
    </location>
</feature>
<evidence type="ECO:0000256" key="1">
    <source>
        <dbReference type="SAM" id="Phobius"/>
    </source>
</evidence>
<reference evidence="2 3" key="1">
    <citation type="journal article" date="2016" name="Mol. Biol. Evol.">
        <title>Comparative Genomics of Early-Diverging Mushroom-Forming Fungi Provides Insights into the Origins of Lignocellulose Decay Capabilities.</title>
        <authorList>
            <person name="Nagy L.G."/>
            <person name="Riley R."/>
            <person name="Tritt A."/>
            <person name="Adam C."/>
            <person name="Daum C."/>
            <person name="Floudas D."/>
            <person name="Sun H."/>
            <person name="Yadav J.S."/>
            <person name="Pangilinan J."/>
            <person name="Larsson K.H."/>
            <person name="Matsuura K."/>
            <person name="Barry K."/>
            <person name="Labutti K."/>
            <person name="Kuo R."/>
            <person name="Ohm R.A."/>
            <person name="Bhattacharya S.S."/>
            <person name="Shirouzu T."/>
            <person name="Yoshinaga Y."/>
            <person name="Martin F.M."/>
            <person name="Grigoriev I.V."/>
            <person name="Hibbett D.S."/>
        </authorList>
    </citation>
    <scope>NUCLEOTIDE SEQUENCE [LARGE SCALE GENOMIC DNA]</scope>
    <source>
        <strain evidence="2 3">HHB14362 ss-1</strain>
    </source>
</reference>
<organism evidence="2 3">
    <name type="scientific">Neolentinus lepideus HHB14362 ss-1</name>
    <dbReference type="NCBI Taxonomy" id="1314782"/>
    <lineage>
        <taxon>Eukaryota</taxon>
        <taxon>Fungi</taxon>
        <taxon>Dikarya</taxon>
        <taxon>Basidiomycota</taxon>
        <taxon>Agaricomycotina</taxon>
        <taxon>Agaricomycetes</taxon>
        <taxon>Gloeophyllales</taxon>
        <taxon>Gloeophyllaceae</taxon>
        <taxon>Neolentinus</taxon>
    </lineage>
</organism>
<proteinExistence type="predicted"/>